<evidence type="ECO:0000256" key="4">
    <source>
        <dbReference type="SAM" id="SignalP"/>
    </source>
</evidence>
<reference evidence="6" key="1">
    <citation type="submission" date="2021-01" db="EMBL/GenBank/DDBJ databases">
        <authorList>
            <person name="Bezrukov I."/>
        </authorList>
    </citation>
    <scope>NUCLEOTIDE SEQUENCE</scope>
</reference>
<evidence type="ECO:0000259" key="5">
    <source>
        <dbReference type="SMART" id="SM00856"/>
    </source>
</evidence>
<dbReference type="InterPro" id="IPR052421">
    <property type="entry name" value="PCW_Enzyme_Inhibitor"/>
</dbReference>
<dbReference type="CDD" id="cd15797">
    <property type="entry name" value="PMEI"/>
    <property type="match status" value="1"/>
</dbReference>
<evidence type="ECO:0000256" key="1">
    <source>
        <dbReference type="ARBA" id="ARBA00022729"/>
    </source>
</evidence>
<keyword evidence="7" id="KW-1185">Reference proteome</keyword>
<dbReference type="Pfam" id="PF04043">
    <property type="entry name" value="PMEI"/>
    <property type="match status" value="1"/>
</dbReference>
<keyword evidence="1 4" id="KW-0732">Signal</keyword>
<accession>A0A8S2ALN5</accession>
<protein>
    <recommendedName>
        <fullName evidence="5">Pectinesterase inhibitor domain-containing protein</fullName>
    </recommendedName>
</protein>
<dbReference type="SMART" id="SM00856">
    <property type="entry name" value="PMEI"/>
    <property type="match status" value="1"/>
</dbReference>
<dbReference type="Gene3D" id="1.20.140.40">
    <property type="entry name" value="Invertase/pectin methylesterase inhibitor family protein"/>
    <property type="match status" value="1"/>
</dbReference>
<dbReference type="PANTHER" id="PTHR36710:SF18">
    <property type="entry name" value="PECTINESTERASE INHIBITOR 5-RELATED"/>
    <property type="match status" value="1"/>
</dbReference>
<evidence type="ECO:0000313" key="6">
    <source>
        <dbReference type="EMBL" id="CAE6131518.1"/>
    </source>
</evidence>
<feature type="domain" description="Pectinesterase inhibitor" evidence="5">
    <location>
        <begin position="29"/>
        <end position="163"/>
    </location>
</feature>
<dbReference type="GO" id="GO:0046910">
    <property type="term" value="F:pectinesterase inhibitor activity"/>
    <property type="evidence" value="ECO:0007669"/>
    <property type="project" value="InterPro"/>
</dbReference>
<sequence length="169" mass="18791">MATMLPRHITCPLSLFLFVLIEFPVANAMLVKDMHAFCKETNDVNFCLKYIGTDKRILAARDLNDVLLIAFSQCKIQVTNAAKQINKVRHKFSGPIGKERINICEGNYGLASAMFQEAYEMGQQKMLAYRAHLTAQVGVDLVHVLNEEFVTLSQMAHGGMASIPKPSSS</sequence>
<organism evidence="6 7">
    <name type="scientific">Arabidopsis arenosa</name>
    <name type="common">Sand rock-cress</name>
    <name type="synonym">Cardaminopsis arenosa</name>
    <dbReference type="NCBI Taxonomy" id="38785"/>
    <lineage>
        <taxon>Eukaryota</taxon>
        <taxon>Viridiplantae</taxon>
        <taxon>Streptophyta</taxon>
        <taxon>Embryophyta</taxon>
        <taxon>Tracheophyta</taxon>
        <taxon>Spermatophyta</taxon>
        <taxon>Magnoliopsida</taxon>
        <taxon>eudicotyledons</taxon>
        <taxon>Gunneridae</taxon>
        <taxon>Pentapetalae</taxon>
        <taxon>rosids</taxon>
        <taxon>malvids</taxon>
        <taxon>Brassicales</taxon>
        <taxon>Brassicaceae</taxon>
        <taxon>Camelineae</taxon>
        <taxon>Arabidopsis</taxon>
    </lineage>
</organism>
<evidence type="ECO:0000256" key="3">
    <source>
        <dbReference type="ARBA" id="ARBA00038471"/>
    </source>
</evidence>
<dbReference type="Proteomes" id="UP000682877">
    <property type="component" value="Chromosome 6"/>
</dbReference>
<keyword evidence="2" id="KW-1015">Disulfide bond</keyword>
<dbReference type="AlphaFoldDB" id="A0A8S2ALN5"/>
<proteinExistence type="inferred from homology"/>
<dbReference type="SUPFAM" id="SSF101148">
    <property type="entry name" value="Plant invertase/pectin methylesterase inhibitor"/>
    <property type="match status" value="1"/>
</dbReference>
<feature type="chain" id="PRO_5035799874" description="Pectinesterase inhibitor domain-containing protein" evidence="4">
    <location>
        <begin position="29"/>
        <end position="169"/>
    </location>
</feature>
<dbReference type="InterPro" id="IPR034086">
    <property type="entry name" value="PMEI_plant"/>
</dbReference>
<dbReference type="InterPro" id="IPR006501">
    <property type="entry name" value="Pectinesterase_inhib_dom"/>
</dbReference>
<dbReference type="EMBL" id="LR999456">
    <property type="protein sequence ID" value="CAE6131518.1"/>
    <property type="molecule type" value="Genomic_DNA"/>
</dbReference>
<gene>
    <name evidence="6" type="ORF">AARE701A_LOCUS16629</name>
</gene>
<comment type="similarity">
    <text evidence="3">Belongs to the PMEI family.</text>
</comment>
<name>A0A8S2ALN5_ARAAE</name>
<evidence type="ECO:0000256" key="2">
    <source>
        <dbReference type="ARBA" id="ARBA00023157"/>
    </source>
</evidence>
<dbReference type="PANTHER" id="PTHR36710">
    <property type="entry name" value="PECTINESTERASE INHIBITOR-LIKE"/>
    <property type="match status" value="1"/>
</dbReference>
<dbReference type="NCBIfam" id="TIGR01614">
    <property type="entry name" value="PME_inhib"/>
    <property type="match status" value="1"/>
</dbReference>
<evidence type="ECO:0000313" key="7">
    <source>
        <dbReference type="Proteomes" id="UP000682877"/>
    </source>
</evidence>
<dbReference type="InterPro" id="IPR035513">
    <property type="entry name" value="Invertase/methylesterase_inhib"/>
</dbReference>
<feature type="signal peptide" evidence="4">
    <location>
        <begin position="1"/>
        <end position="28"/>
    </location>
</feature>